<name>A0A1H9TPD4_9LACT</name>
<gene>
    <name evidence="2" type="ORF">SAMN04488559_11524</name>
</gene>
<dbReference type="STRING" id="142588.SAMN04488559_11524"/>
<dbReference type="AlphaFoldDB" id="A0A1H9TPD4"/>
<evidence type="ECO:0000256" key="1">
    <source>
        <dbReference type="SAM" id="Coils"/>
    </source>
</evidence>
<accession>A0A1H9TPD4</accession>
<dbReference type="EMBL" id="FOHA01000015">
    <property type="protein sequence ID" value="SER98769.1"/>
    <property type="molecule type" value="Genomic_DNA"/>
</dbReference>
<feature type="coiled-coil region" evidence="1">
    <location>
        <begin position="16"/>
        <end position="53"/>
    </location>
</feature>
<sequence length="119" mass="14571">MSKKSMEDIIEKRKQLAQIEEDELFLIKQRNQLEELEDDFIHLQRQEKELLSILEESWQSHQGRSCLYETEEQAFEQQRAFQQDMVQKQDQLDERKKDLLYKRIQTEATLEQLKRDVRT</sequence>
<proteinExistence type="predicted"/>
<protein>
    <submittedName>
        <fullName evidence="2">Uncharacterized protein</fullName>
    </submittedName>
</protein>
<dbReference type="Proteomes" id="UP000198948">
    <property type="component" value="Unassembled WGS sequence"/>
</dbReference>
<keyword evidence="3" id="KW-1185">Reference proteome</keyword>
<keyword evidence="1" id="KW-0175">Coiled coil</keyword>
<reference evidence="2 3" key="1">
    <citation type="submission" date="2016-10" db="EMBL/GenBank/DDBJ databases">
        <authorList>
            <person name="de Groot N.N."/>
        </authorList>
    </citation>
    <scope>NUCLEOTIDE SEQUENCE [LARGE SCALE GENOMIC DNA]</scope>
    <source>
        <strain evidence="2 3">DSM 13760</strain>
    </source>
</reference>
<evidence type="ECO:0000313" key="2">
    <source>
        <dbReference type="EMBL" id="SER98769.1"/>
    </source>
</evidence>
<organism evidence="2 3">
    <name type="scientific">Isobaculum melis</name>
    <dbReference type="NCBI Taxonomy" id="142588"/>
    <lineage>
        <taxon>Bacteria</taxon>
        <taxon>Bacillati</taxon>
        <taxon>Bacillota</taxon>
        <taxon>Bacilli</taxon>
        <taxon>Lactobacillales</taxon>
        <taxon>Carnobacteriaceae</taxon>
        <taxon>Isobaculum</taxon>
    </lineage>
</organism>
<evidence type="ECO:0000313" key="3">
    <source>
        <dbReference type="Proteomes" id="UP000198948"/>
    </source>
</evidence>